<gene>
    <name evidence="2" type="ORF">FIESC28_11724</name>
</gene>
<sequence length="812" mass="91075">MPNLQAAKPIVRLKCPNGTYKEIQEGELFEANGGKPEDLLDDERWLRSPTATEVIPIQARTTPVKYRPNQPPLFFDPQRHKGTRGDDATFKDRSVWEPLALKEQSTVRNTTSGHVVFKLVARACRDSDSIVDKFPSTRLGPGDIQGVFVGISAIDFLPMVLTKSPEWNRDAQENTDGLGSVKLENSCDASGGREIIWLENMLIPGNIAHVKSALFNTLADSEKEHFMRVAKRENSLLRRGLSPAGVAKVLPSSESPDRKPAICRSIHNGQSYDTLHYILRWPPMAVLTFPPEMIEEMKRFLRQYPHDNVPLNIALAAAIIHTDLADEGWPNEGFLSHRFEGPKAIKPTPLARFILYFPHMLRYVETKHLTAFIHPARFATYHSNRDPSVYASSINQKEMKTWCSQIRSRYPQVSSKCRLNLIPASMPGTQMVFPADCTSAEPPTTDLFQICCLDDIRTLGLPSYHHNKHYDLEDHGKFRYIGGPTWLFSKHLNRATYALAHTLGVNYWLPSSDTRIMTLSGPAKKVGPVFRDLPLPSNDNALTGMTQAVQRRFGIMAPYTKDYDYQDSISSQTRKKRSSRANELFRVARYMEIPIDHLRLCPKSGYPTWEGMESQLKNLAKDGLLDGIINGDGATPTPKRPRTSERKLDDSVKAKIEGLLGSAAAVSRDWEALRVYLQGSELTIEGARKSLSQLQSFIASIEKEFCSENATNGRGNLKEVIRLTFRAAGLEPELALAACENKLACQKNMLAQLEQSVKQNIEHIYELQPLKNGFLYALPYVKALSDSPLIQGQSALLKEIDALLSAEIKDEP</sequence>
<organism evidence="2 3">
    <name type="scientific">Fusarium coffeatum</name>
    <dbReference type="NCBI Taxonomy" id="231269"/>
    <lineage>
        <taxon>Eukaryota</taxon>
        <taxon>Fungi</taxon>
        <taxon>Dikarya</taxon>
        <taxon>Ascomycota</taxon>
        <taxon>Pezizomycotina</taxon>
        <taxon>Sordariomycetes</taxon>
        <taxon>Hypocreomycetidae</taxon>
        <taxon>Hypocreales</taxon>
        <taxon>Nectriaceae</taxon>
        <taxon>Fusarium</taxon>
        <taxon>Fusarium incarnatum-equiseti species complex</taxon>
    </lineage>
</organism>
<evidence type="ECO:0000313" key="2">
    <source>
        <dbReference type="EMBL" id="RBR03686.1"/>
    </source>
</evidence>
<accession>A0A366QHS9</accession>
<dbReference type="EMBL" id="QKXC01000464">
    <property type="protein sequence ID" value="RBR03686.1"/>
    <property type="molecule type" value="Genomic_DNA"/>
</dbReference>
<dbReference type="AlphaFoldDB" id="A0A366QHS9"/>
<comment type="caution">
    <text evidence="2">The sequence shown here is derived from an EMBL/GenBank/DDBJ whole genome shotgun (WGS) entry which is preliminary data.</text>
</comment>
<evidence type="ECO:0000256" key="1">
    <source>
        <dbReference type="SAM" id="MobiDB-lite"/>
    </source>
</evidence>
<dbReference type="Proteomes" id="UP000253153">
    <property type="component" value="Unassembled WGS sequence"/>
</dbReference>
<protein>
    <submittedName>
        <fullName evidence="2">Uncharacterized protein</fullName>
    </submittedName>
</protein>
<dbReference type="OrthoDB" id="5095531at2759"/>
<reference evidence="2 3" key="1">
    <citation type="submission" date="2018-06" db="EMBL/GenBank/DDBJ databases">
        <title>Fusarium incarnatum-equiseti species complex species 28.</title>
        <authorList>
            <person name="Gardiner D.M."/>
        </authorList>
    </citation>
    <scope>NUCLEOTIDE SEQUENCE [LARGE SCALE GENOMIC DNA]</scope>
    <source>
        <strain evidence="2 3">FIESC_28</strain>
    </source>
</reference>
<dbReference type="RefSeq" id="XP_031010100.1">
    <property type="nucleotide sequence ID" value="XM_031165839.1"/>
</dbReference>
<keyword evidence="3" id="KW-1185">Reference proteome</keyword>
<dbReference type="GeneID" id="42001135"/>
<feature type="region of interest" description="Disordered" evidence="1">
    <location>
        <begin position="66"/>
        <end position="89"/>
    </location>
</feature>
<feature type="region of interest" description="Disordered" evidence="1">
    <location>
        <begin position="629"/>
        <end position="648"/>
    </location>
</feature>
<evidence type="ECO:0000313" key="3">
    <source>
        <dbReference type="Proteomes" id="UP000253153"/>
    </source>
</evidence>
<feature type="compositionally biased region" description="Basic and acidic residues" evidence="1">
    <location>
        <begin position="77"/>
        <end position="89"/>
    </location>
</feature>
<proteinExistence type="predicted"/>
<name>A0A366QHS9_9HYPO</name>